<keyword evidence="1" id="KW-1133">Transmembrane helix</keyword>
<feature type="non-terminal residue" evidence="2">
    <location>
        <position position="1"/>
    </location>
</feature>
<dbReference type="SUPFAM" id="SSF49373">
    <property type="entry name" value="Invasin/intimin cell-adhesion fragments"/>
    <property type="match status" value="1"/>
</dbReference>
<feature type="transmembrane region" description="Helical" evidence="1">
    <location>
        <begin position="343"/>
        <end position="366"/>
    </location>
</feature>
<sequence>VTLQVEFTIHFKFQQDTNISVIDTKTIKYSCDGVIAFVTNASSDIQFQCASKTNVELTVSSLDGLFETKTQSFLNPVQDIMTLTAVISDTLTVILPFDEQFAIFVNATGSTSGTEYCAGELNVSGNYTFKKPVQCLGQIFIIAVPIIEHSKYFKLRSPVIYGNIKEYTLDTTISQQVSIKVVNKQNQPLSGLMVRFFYGASLLQFQSAWTTSDGVAKFKTSIYDENVTSVRFQASSSSYTMNYAEGLYQTQQYNVIVDYVDIELQVQFRMKCSGTLTFKNSQNSKKFTFNDVSAMKINLSTSEFKMGETLNVTIGNVETQYYFKNYDTLYLKYPIEQDNSQTILVICIIVVIVVVVLSCSITFIALKRKGLIQIGNARKAETQQLDQQ</sequence>
<protein>
    <submittedName>
        <fullName evidence="2">Uncharacterized protein</fullName>
    </submittedName>
</protein>
<evidence type="ECO:0000256" key="1">
    <source>
        <dbReference type="SAM" id="Phobius"/>
    </source>
</evidence>
<dbReference type="EMBL" id="GDID01007338">
    <property type="protein sequence ID" value="JAP89268.1"/>
    <property type="molecule type" value="Transcribed_RNA"/>
</dbReference>
<dbReference type="InterPro" id="IPR008964">
    <property type="entry name" value="Invasin/intimin_cell_adhesion"/>
</dbReference>
<organism evidence="2">
    <name type="scientific">Trepomonas sp. PC1</name>
    <dbReference type="NCBI Taxonomy" id="1076344"/>
    <lineage>
        <taxon>Eukaryota</taxon>
        <taxon>Metamonada</taxon>
        <taxon>Diplomonadida</taxon>
        <taxon>Hexamitidae</taxon>
        <taxon>Hexamitinae</taxon>
        <taxon>Trepomonas</taxon>
    </lineage>
</organism>
<gene>
    <name evidence="2" type="ORF">TPC1_31237</name>
</gene>
<name>A0A146JYK5_9EUKA</name>
<keyword evidence="1" id="KW-0812">Transmembrane</keyword>
<keyword evidence="1" id="KW-0472">Membrane</keyword>
<proteinExistence type="predicted"/>
<accession>A0A146JYK5</accession>
<evidence type="ECO:0000313" key="2">
    <source>
        <dbReference type="EMBL" id="JAP89268.1"/>
    </source>
</evidence>
<reference evidence="2" key="1">
    <citation type="submission" date="2015-07" db="EMBL/GenBank/DDBJ databases">
        <title>Adaptation to a free-living lifestyle via gene acquisitions in the diplomonad Trepomonas sp. PC1.</title>
        <authorList>
            <person name="Xu F."/>
            <person name="Jerlstrom-Hultqvist J."/>
            <person name="Kolisko M."/>
            <person name="Simpson A.G.B."/>
            <person name="Roger A.J."/>
            <person name="Svard S.G."/>
            <person name="Andersson J.O."/>
        </authorList>
    </citation>
    <scope>NUCLEOTIDE SEQUENCE</scope>
    <source>
        <strain evidence="2">PC1</strain>
    </source>
</reference>
<dbReference type="AlphaFoldDB" id="A0A146JYK5"/>